<dbReference type="KEGG" id="hai:109391151"/>
<evidence type="ECO:0000256" key="1">
    <source>
        <dbReference type="SAM" id="MobiDB-lite"/>
    </source>
</evidence>
<reference evidence="4" key="1">
    <citation type="submission" date="2025-08" db="UniProtKB">
        <authorList>
            <consortium name="RefSeq"/>
        </authorList>
    </citation>
    <scope>IDENTIFICATION</scope>
    <source>
        <tissue evidence="4">Muscle</tissue>
    </source>
</reference>
<dbReference type="CTD" id="388588"/>
<evidence type="ECO:0000256" key="2">
    <source>
        <dbReference type="SAM" id="Phobius"/>
    </source>
</evidence>
<name>A0A8B7SMU0_HIPAR</name>
<gene>
    <name evidence="4" type="primary">SMIM1</name>
</gene>
<dbReference type="GeneID" id="109391151"/>
<organism evidence="3 4">
    <name type="scientific">Hipposideros armiger</name>
    <name type="common">Great Himalayan leaf-nosed bat</name>
    <dbReference type="NCBI Taxonomy" id="186990"/>
    <lineage>
        <taxon>Eukaryota</taxon>
        <taxon>Metazoa</taxon>
        <taxon>Chordata</taxon>
        <taxon>Craniata</taxon>
        <taxon>Vertebrata</taxon>
        <taxon>Euteleostomi</taxon>
        <taxon>Mammalia</taxon>
        <taxon>Eutheria</taxon>
        <taxon>Laurasiatheria</taxon>
        <taxon>Chiroptera</taxon>
        <taxon>Yinpterochiroptera</taxon>
        <taxon>Rhinolophoidea</taxon>
        <taxon>Hipposideridae</taxon>
        <taxon>Hipposideros</taxon>
    </lineage>
</organism>
<evidence type="ECO:0000313" key="3">
    <source>
        <dbReference type="Proteomes" id="UP000694851"/>
    </source>
</evidence>
<keyword evidence="2" id="KW-1133">Transmembrane helix</keyword>
<feature type="compositionally biased region" description="Polar residues" evidence="1">
    <location>
        <begin position="1"/>
        <end position="15"/>
    </location>
</feature>
<dbReference type="OrthoDB" id="8633453at2759"/>
<dbReference type="Pfam" id="PF15875">
    <property type="entry name" value="DUF4731"/>
    <property type="match status" value="1"/>
</dbReference>
<sequence length="109" mass="11879">MGLALQRSQSSTPASVSPPARCSPQPPAPSMRLQDSGVQYSRWDDSSRDEVKVAAVSSTEEASSWESCHPRFSQKLRSGKLGLAMKALVGMAVFWAIFILGYITGYFVH</sequence>
<keyword evidence="3" id="KW-1185">Reference proteome</keyword>
<evidence type="ECO:0000313" key="4">
    <source>
        <dbReference type="RefSeq" id="XP_019513994.1"/>
    </source>
</evidence>
<keyword evidence="2" id="KW-0472">Membrane</keyword>
<dbReference type="AlphaFoldDB" id="A0A8B7SMU0"/>
<dbReference type="PANTHER" id="PTHR38503">
    <property type="entry name" value="SMALL INTEGRAL MEMBRANE PROTEIN 1"/>
    <property type="match status" value="1"/>
</dbReference>
<proteinExistence type="predicted"/>
<dbReference type="PANTHER" id="PTHR38503:SF1">
    <property type="entry name" value="SMALL INTEGRAL MEMBRANE PROTEIN 1"/>
    <property type="match status" value="1"/>
</dbReference>
<feature type="transmembrane region" description="Helical" evidence="2">
    <location>
        <begin position="83"/>
        <end position="108"/>
    </location>
</feature>
<protein>
    <submittedName>
        <fullName evidence="4">Small integral membrane protein 1</fullName>
    </submittedName>
</protein>
<dbReference type="InterPro" id="IPR031744">
    <property type="entry name" value="SMIM1"/>
</dbReference>
<dbReference type="Proteomes" id="UP000694851">
    <property type="component" value="Unplaced"/>
</dbReference>
<dbReference type="RefSeq" id="XP_019513994.1">
    <property type="nucleotide sequence ID" value="XM_019658449.1"/>
</dbReference>
<keyword evidence="2" id="KW-0812">Transmembrane</keyword>
<accession>A0A8B7SMU0</accession>
<feature type="region of interest" description="Disordered" evidence="1">
    <location>
        <begin position="1"/>
        <end position="48"/>
    </location>
</feature>